<dbReference type="RefSeq" id="WP_109923141.1">
    <property type="nucleotide sequence ID" value="NZ_QGLF01000007.1"/>
</dbReference>
<dbReference type="GO" id="GO:1903785">
    <property type="term" value="P:L-valine transmembrane transport"/>
    <property type="evidence" value="ECO:0007669"/>
    <property type="project" value="TreeGrafter"/>
</dbReference>
<evidence type="ECO:0000256" key="6">
    <source>
        <dbReference type="ARBA" id="ARBA00022989"/>
    </source>
</evidence>
<comment type="similarity">
    <text evidence="2">Belongs to the AzlC family.</text>
</comment>
<keyword evidence="5 8" id="KW-0812">Transmembrane</keyword>
<keyword evidence="4" id="KW-1003">Cell membrane</keyword>
<gene>
    <name evidence="9" type="ORF">DKG75_20935</name>
</gene>
<evidence type="ECO:0000256" key="5">
    <source>
        <dbReference type="ARBA" id="ARBA00022692"/>
    </source>
</evidence>
<feature type="transmembrane region" description="Helical" evidence="8">
    <location>
        <begin position="168"/>
        <end position="187"/>
    </location>
</feature>
<feature type="transmembrane region" description="Helical" evidence="8">
    <location>
        <begin position="135"/>
        <end position="156"/>
    </location>
</feature>
<dbReference type="PANTHER" id="PTHR34979:SF1">
    <property type="entry name" value="INNER MEMBRANE PROTEIN YGAZ"/>
    <property type="match status" value="1"/>
</dbReference>
<evidence type="ECO:0000256" key="8">
    <source>
        <dbReference type="SAM" id="Phobius"/>
    </source>
</evidence>
<feature type="transmembrane region" description="Helical" evidence="8">
    <location>
        <begin position="75"/>
        <end position="94"/>
    </location>
</feature>
<dbReference type="PANTHER" id="PTHR34979">
    <property type="entry name" value="INNER MEMBRANE PROTEIN YGAZ"/>
    <property type="match status" value="1"/>
</dbReference>
<dbReference type="Proteomes" id="UP000246077">
    <property type="component" value="Unassembled WGS sequence"/>
</dbReference>
<evidence type="ECO:0000256" key="1">
    <source>
        <dbReference type="ARBA" id="ARBA00004651"/>
    </source>
</evidence>
<reference evidence="10" key="1">
    <citation type="submission" date="2018-05" db="EMBL/GenBank/DDBJ databases">
        <title>Zavarzinia sp. HR-AS.</title>
        <authorList>
            <person name="Lee Y."/>
            <person name="Jeon C.O."/>
        </authorList>
    </citation>
    <scope>NUCLEOTIDE SEQUENCE [LARGE SCALE GENOMIC DNA]</scope>
    <source>
        <strain evidence="10">DSM 1231</strain>
    </source>
</reference>
<keyword evidence="3" id="KW-0813">Transport</keyword>
<dbReference type="OrthoDB" id="9803444at2"/>
<protein>
    <submittedName>
        <fullName evidence="9">Branched-chain amino acid ABC transporter permease</fullName>
    </submittedName>
</protein>
<evidence type="ECO:0000313" key="9">
    <source>
        <dbReference type="EMBL" id="PWR18007.1"/>
    </source>
</evidence>
<evidence type="ECO:0000256" key="2">
    <source>
        <dbReference type="ARBA" id="ARBA00010735"/>
    </source>
</evidence>
<feature type="transmembrane region" description="Helical" evidence="8">
    <location>
        <begin position="51"/>
        <end position="69"/>
    </location>
</feature>
<keyword evidence="7 8" id="KW-0472">Membrane</keyword>
<organism evidence="9 10">
    <name type="scientific">Zavarzinia compransoris</name>
    <dbReference type="NCBI Taxonomy" id="1264899"/>
    <lineage>
        <taxon>Bacteria</taxon>
        <taxon>Pseudomonadati</taxon>
        <taxon>Pseudomonadota</taxon>
        <taxon>Alphaproteobacteria</taxon>
        <taxon>Rhodospirillales</taxon>
        <taxon>Zavarziniaceae</taxon>
        <taxon>Zavarzinia</taxon>
    </lineage>
</organism>
<evidence type="ECO:0000256" key="4">
    <source>
        <dbReference type="ARBA" id="ARBA00022475"/>
    </source>
</evidence>
<comment type="subcellular location">
    <subcellularLocation>
        <location evidence="1">Cell membrane</location>
        <topology evidence="1">Multi-pass membrane protein</topology>
    </subcellularLocation>
</comment>
<evidence type="ECO:0000256" key="7">
    <source>
        <dbReference type="ARBA" id="ARBA00023136"/>
    </source>
</evidence>
<evidence type="ECO:0000313" key="10">
    <source>
        <dbReference type="Proteomes" id="UP000246077"/>
    </source>
</evidence>
<name>A0A317DTI6_9PROT</name>
<keyword evidence="6 8" id="KW-1133">Transmembrane helix</keyword>
<sequence>MTTGPDTPTPWTEFRDGLTTVFPAIAAAVPFALLIGALAVDKGLSALESGLMSALVFAGASQFVALDSWSAPAPWLALGLTALVVNLRHGLMSLSLVRHLGLFPRWLRPLALLLMVDESWAFAEARAARHPLTPAFYAGLTVVFYLSWVAATLAGAALGSLLRDPKALGLDFTFIAIFIVLILGFRARPGFAAIVPASAGTAALVDALYPGPWSIMAGALAGVLLAMLRPVPGAREAS</sequence>
<dbReference type="GO" id="GO:0005886">
    <property type="term" value="C:plasma membrane"/>
    <property type="evidence" value="ECO:0007669"/>
    <property type="project" value="UniProtKB-SubCell"/>
</dbReference>
<dbReference type="EMBL" id="QGLF01000007">
    <property type="protein sequence ID" value="PWR18007.1"/>
    <property type="molecule type" value="Genomic_DNA"/>
</dbReference>
<keyword evidence="10" id="KW-1185">Reference proteome</keyword>
<dbReference type="AlphaFoldDB" id="A0A317DTI6"/>
<dbReference type="Pfam" id="PF03591">
    <property type="entry name" value="AzlC"/>
    <property type="match status" value="1"/>
</dbReference>
<accession>A0A317DTI6</accession>
<feature type="transmembrane region" description="Helical" evidence="8">
    <location>
        <begin position="20"/>
        <end position="39"/>
    </location>
</feature>
<evidence type="ECO:0000256" key="3">
    <source>
        <dbReference type="ARBA" id="ARBA00022448"/>
    </source>
</evidence>
<comment type="caution">
    <text evidence="9">The sequence shown here is derived from an EMBL/GenBank/DDBJ whole genome shotgun (WGS) entry which is preliminary data.</text>
</comment>
<proteinExistence type="inferred from homology"/>
<dbReference type="InterPro" id="IPR011606">
    <property type="entry name" value="Brnchd-chn_aa_trnsp_permease"/>
</dbReference>